<reference evidence="2 3" key="1">
    <citation type="submission" date="2018-04" db="EMBL/GenBank/DDBJ databases">
        <title>Camelliibacillus theae gen. nov., sp. nov., isolated from Pu'er tea.</title>
        <authorList>
            <person name="Niu L."/>
        </authorList>
    </citation>
    <scope>NUCLEOTIDE SEQUENCE [LARGE SCALE GENOMIC DNA]</scope>
    <source>
        <strain evidence="2 3">T8</strain>
    </source>
</reference>
<keyword evidence="2" id="KW-0255">Endonuclease</keyword>
<dbReference type="SUPFAM" id="SSF52980">
    <property type="entry name" value="Restriction endonuclease-like"/>
    <property type="match status" value="1"/>
</dbReference>
<dbReference type="InterPro" id="IPR011335">
    <property type="entry name" value="Restrct_endonuc-II-like"/>
</dbReference>
<dbReference type="PANTHER" id="PTHR36558">
    <property type="entry name" value="GLR1098 PROTEIN"/>
    <property type="match status" value="1"/>
</dbReference>
<dbReference type="Gene3D" id="3.90.1570.10">
    <property type="entry name" value="tt1808, chain A"/>
    <property type="match status" value="1"/>
</dbReference>
<feature type="domain" description="Putative restriction endonuclease" evidence="1">
    <location>
        <begin position="13"/>
        <end position="186"/>
    </location>
</feature>
<evidence type="ECO:0000313" key="3">
    <source>
        <dbReference type="Proteomes" id="UP000245998"/>
    </source>
</evidence>
<dbReference type="EMBL" id="QCZG01000014">
    <property type="protein sequence ID" value="PWA11947.1"/>
    <property type="molecule type" value="Genomic_DNA"/>
</dbReference>
<dbReference type="InterPro" id="IPR012296">
    <property type="entry name" value="Nuclease_put_TT1808"/>
</dbReference>
<evidence type="ECO:0000259" key="1">
    <source>
        <dbReference type="Pfam" id="PF05685"/>
    </source>
</evidence>
<sequence>MSLPKEDRIYTYADYLSWNDDVRIEIIDGTLYLQAAPSRVHQEILSELHRQIANFLVGKECKVYPAPFHVLLDLEEEIDDDKERKNVFEPDISIICDQSKLNDHGCKGSPDMIIEITSPSTARKDKIEKFNKYEKAKVKEYWIVEPQEKIVSVFTLQKNQRYGRPDLYTDEDKVEVSIFKDLTIDLSLVFS</sequence>
<dbReference type="OrthoDB" id="9808428at2"/>
<dbReference type="RefSeq" id="WP_116554447.1">
    <property type="nucleotide sequence ID" value="NZ_QCZG01000014.1"/>
</dbReference>
<gene>
    <name evidence="2" type="ORF">DCC39_08410</name>
</gene>
<proteinExistence type="predicted"/>
<dbReference type="InterPro" id="IPR008538">
    <property type="entry name" value="Uma2"/>
</dbReference>
<keyword evidence="2" id="KW-0378">Hydrolase</keyword>
<dbReference type="Proteomes" id="UP000245998">
    <property type="component" value="Unassembled WGS sequence"/>
</dbReference>
<protein>
    <submittedName>
        <fullName evidence="2">Uma2 family endonuclease</fullName>
    </submittedName>
</protein>
<organism evidence="2 3">
    <name type="scientific">Pueribacillus theae</name>
    <dbReference type="NCBI Taxonomy" id="2171751"/>
    <lineage>
        <taxon>Bacteria</taxon>
        <taxon>Bacillati</taxon>
        <taxon>Bacillota</taxon>
        <taxon>Bacilli</taxon>
        <taxon>Bacillales</taxon>
        <taxon>Bacillaceae</taxon>
        <taxon>Pueribacillus</taxon>
    </lineage>
</organism>
<keyword evidence="2" id="KW-0540">Nuclease</keyword>
<dbReference type="Pfam" id="PF05685">
    <property type="entry name" value="Uma2"/>
    <property type="match status" value="1"/>
</dbReference>
<dbReference type="AlphaFoldDB" id="A0A2U1K334"/>
<keyword evidence="3" id="KW-1185">Reference proteome</keyword>
<comment type="caution">
    <text evidence="2">The sequence shown here is derived from an EMBL/GenBank/DDBJ whole genome shotgun (WGS) entry which is preliminary data.</text>
</comment>
<dbReference type="PANTHER" id="PTHR36558:SF1">
    <property type="entry name" value="RESTRICTION ENDONUCLEASE DOMAIN-CONTAINING PROTEIN-RELATED"/>
    <property type="match status" value="1"/>
</dbReference>
<dbReference type="GO" id="GO:0004519">
    <property type="term" value="F:endonuclease activity"/>
    <property type="evidence" value="ECO:0007669"/>
    <property type="project" value="UniProtKB-KW"/>
</dbReference>
<accession>A0A2U1K334</accession>
<name>A0A2U1K334_9BACI</name>
<evidence type="ECO:0000313" key="2">
    <source>
        <dbReference type="EMBL" id="PWA11947.1"/>
    </source>
</evidence>
<dbReference type="CDD" id="cd06260">
    <property type="entry name" value="DUF820-like"/>
    <property type="match status" value="1"/>
</dbReference>